<dbReference type="Pfam" id="PF09383">
    <property type="entry name" value="NIL"/>
    <property type="match status" value="1"/>
</dbReference>
<evidence type="ECO:0000313" key="10">
    <source>
        <dbReference type="EMBL" id="GLS24110.1"/>
    </source>
</evidence>
<dbReference type="PANTHER" id="PTHR43166:SF30">
    <property type="entry name" value="METHIONINE IMPORT ATP-BINDING PROTEIN METN"/>
    <property type="match status" value="1"/>
</dbReference>
<evidence type="ECO:0000259" key="9">
    <source>
        <dbReference type="PROSITE" id="PS50893"/>
    </source>
</evidence>
<dbReference type="InterPro" id="IPR045865">
    <property type="entry name" value="ACT-like_dom_sf"/>
</dbReference>
<dbReference type="InterPro" id="IPR017871">
    <property type="entry name" value="ABC_transporter-like_CS"/>
</dbReference>
<keyword evidence="3" id="KW-1003">Cell membrane</keyword>
<dbReference type="InterPro" id="IPR003439">
    <property type="entry name" value="ABC_transporter-like_ATP-bd"/>
</dbReference>
<keyword evidence="11" id="KW-1185">Reference proteome</keyword>
<dbReference type="CDD" id="cd03258">
    <property type="entry name" value="ABC_MetN_methionine_transporter"/>
    <property type="match status" value="1"/>
</dbReference>
<sequence>MNAPVRLESLGQLGGPVTAEPIVRFERVSRSFAARRGNAAVYALDDLSLEIPRGEIFGVIGRSGAGKSTLIRLINGLERPSNGRIIVDGVEIDALSERELRPVRRSIGMIFQHFNLLSSRTVFDNVALPLEVAGVRAAEIKARVEPLLDLVGLADKRNRYPSELSGGQKQRVGIARALATNPKILLGDEVTSALDPETTGQILALLADINRHLDVTIILITHEIPVIKEICHRVAVLEAGKLIETGRAFDVLTKPRHPTTSNFVRNVTGVELPADLARRLRPEPAPGHQAVLRITFTGSHATAPVISRLTSILGIDVNILAGRIDSIGGEPFGALLVSVPGEEVTRLATISALAALQLKGEVIGYVA</sequence>
<dbReference type="Gene3D" id="3.30.70.260">
    <property type="match status" value="1"/>
</dbReference>
<evidence type="ECO:0000256" key="6">
    <source>
        <dbReference type="ARBA" id="ARBA00022967"/>
    </source>
</evidence>
<keyword evidence="6" id="KW-1278">Translocase</keyword>
<evidence type="ECO:0000256" key="2">
    <source>
        <dbReference type="ARBA" id="ARBA00022448"/>
    </source>
</evidence>
<dbReference type="InterPro" id="IPR041701">
    <property type="entry name" value="MetN_ABC"/>
</dbReference>
<dbReference type="SUPFAM" id="SSF55021">
    <property type="entry name" value="ACT-like"/>
    <property type="match status" value="1"/>
</dbReference>
<keyword evidence="2" id="KW-0813">Transport</keyword>
<keyword evidence="8" id="KW-0472">Membrane</keyword>
<dbReference type="Gene3D" id="3.40.50.300">
    <property type="entry name" value="P-loop containing nucleotide triphosphate hydrolases"/>
    <property type="match status" value="1"/>
</dbReference>
<comment type="caution">
    <text evidence="10">The sequence shown here is derived from an EMBL/GenBank/DDBJ whole genome shotgun (WGS) entry which is preliminary data.</text>
</comment>
<evidence type="ECO:0000256" key="7">
    <source>
        <dbReference type="ARBA" id="ARBA00022970"/>
    </source>
</evidence>
<evidence type="ECO:0000256" key="5">
    <source>
        <dbReference type="ARBA" id="ARBA00022840"/>
    </source>
</evidence>
<dbReference type="PROSITE" id="PS50893">
    <property type="entry name" value="ABC_TRANSPORTER_2"/>
    <property type="match status" value="1"/>
</dbReference>
<dbReference type="SUPFAM" id="SSF52540">
    <property type="entry name" value="P-loop containing nucleoside triphosphate hydrolases"/>
    <property type="match status" value="1"/>
</dbReference>
<dbReference type="PROSITE" id="PS00211">
    <property type="entry name" value="ABC_TRANSPORTER_1"/>
    <property type="match status" value="1"/>
</dbReference>
<evidence type="ECO:0000256" key="8">
    <source>
        <dbReference type="ARBA" id="ARBA00023136"/>
    </source>
</evidence>
<evidence type="ECO:0000256" key="4">
    <source>
        <dbReference type="ARBA" id="ARBA00022741"/>
    </source>
</evidence>
<organism evidence="10 11">
    <name type="scientific">Labrys miyagiensis</name>
    <dbReference type="NCBI Taxonomy" id="346912"/>
    <lineage>
        <taxon>Bacteria</taxon>
        <taxon>Pseudomonadati</taxon>
        <taxon>Pseudomonadota</taxon>
        <taxon>Alphaproteobacteria</taxon>
        <taxon>Hyphomicrobiales</taxon>
        <taxon>Xanthobacteraceae</taxon>
        <taxon>Labrys</taxon>
    </lineage>
</organism>
<dbReference type="SMART" id="SM00382">
    <property type="entry name" value="AAA"/>
    <property type="match status" value="1"/>
</dbReference>
<dbReference type="InterPro" id="IPR027417">
    <property type="entry name" value="P-loop_NTPase"/>
</dbReference>
<feature type="domain" description="ABC transporter" evidence="9">
    <location>
        <begin position="23"/>
        <end position="264"/>
    </location>
</feature>
<dbReference type="GO" id="GO:0005524">
    <property type="term" value="F:ATP binding"/>
    <property type="evidence" value="ECO:0007669"/>
    <property type="project" value="UniProtKB-KW"/>
</dbReference>
<reference evidence="11" key="1">
    <citation type="journal article" date="2019" name="Int. J. Syst. Evol. Microbiol.">
        <title>The Global Catalogue of Microorganisms (GCM) 10K type strain sequencing project: providing services to taxonomists for standard genome sequencing and annotation.</title>
        <authorList>
            <consortium name="The Broad Institute Genomics Platform"/>
            <consortium name="The Broad Institute Genome Sequencing Center for Infectious Disease"/>
            <person name="Wu L."/>
            <person name="Ma J."/>
        </authorList>
    </citation>
    <scope>NUCLEOTIDE SEQUENCE [LARGE SCALE GENOMIC DNA]</scope>
    <source>
        <strain evidence="11">NBRC 101365</strain>
    </source>
</reference>
<dbReference type="PANTHER" id="PTHR43166">
    <property type="entry name" value="AMINO ACID IMPORT ATP-BINDING PROTEIN"/>
    <property type="match status" value="1"/>
</dbReference>
<keyword evidence="5 10" id="KW-0067">ATP-binding</keyword>
<evidence type="ECO:0000313" key="11">
    <source>
        <dbReference type="Proteomes" id="UP001156882"/>
    </source>
</evidence>
<dbReference type="Pfam" id="PF00005">
    <property type="entry name" value="ABC_tran"/>
    <property type="match status" value="1"/>
</dbReference>
<dbReference type="InterPro" id="IPR018449">
    <property type="entry name" value="NIL_domain"/>
</dbReference>
<evidence type="ECO:0000256" key="1">
    <source>
        <dbReference type="ARBA" id="ARBA00005417"/>
    </source>
</evidence>
<dbReference type="RefSeq" id="WP_284317031.1">
    <property type="nucleotide sequence ID" value="NZ_BSPC01000096.1"/>
</dbReference>
<dbReference type="InterPro" id="IPR003593">
    <property type="entry name" value="AAA+_ATPase"/>
</dbReference>
<gene>
    <name evidence="10" type="primary">metN</name>
    <name evidence="10" type="ORF">GCM10007874_71310</name>
</gene>
<evidence type="ECO:0000256" key="3">
    <source>
        <dbReference type="ARBA" id="ARBA00022475"/>
    </source>
</evidence>
<dbReference type="SMART" id="SM00930">
    <property type="entry name" value="NIL"/>
    <property type="match status" value="1"/>
</dbReference>
<protein>
    <submittedName>
        <fullName evidence="10">Methionine import ATP-binding protein MetN</fullName>
    </submittedName>
</protein>
<proteinExistence type="inferred from homology"/>
<dbReference type="InterPro" id="IPR050086">
    <property type="entry name" value="MetN_ABC_transporter-like"/>
</dbReference>
<name>A0ABQ6CVG7_9HYPH</name>
<dbReference type="Proteomes" id="UP001156882">
    <property type="component" value="Unassembled WGS sequence"/>
</dbReference>
<accession>A0ABQ6CVG7</accession>
<keyword evidence="7" id="KW-0029">Amino-acid transport</keyword>
<dbReference type="EMBL" id="BSPC01000096">
    <property type="protein sequence ID" value="GLS24110.1"/>
    <property type="molecule type" value="Genomic_DNA"/>
</dbReference>
<keyword evidence="4" id="KW-0547">Nucleotide-binding</keyword>
<comment type="similarity">
    <text evidence="1">Belongs to the ABC transporter superfamily.</text>
</comment>